<accession>A0A2T8IA01</accession>
<protein>
    <submittedName>
        <fullName evidence="1">Uncharacterized protein</fullName>
    </submittedName>
</protein>
<name>A0A2T8IA01_9POAL</name>
<gene>
    <name evidence="1" type="ORF">PAHAL_8G231800</name>
</gene>
<dbReference type="AlphaFoldDB" id="A0A2T8IA01"/>
<sequence>MRELAVRDRRLNEGAMGRGVGQWVQVWCLPAILLPSRFLAFLSPKIRPQIAARRAGHGPCYCYGLNGWDSGLSGSDTSIISLLES</sequence>
<organism evidence="1">
    <name type="scientific">Panicum hallii</name>
    <dbReference type="NCBI Taxonomy" id="206008"/>
    <lineage>
        <taxon>Eukaryota</taxon>
        <taxon>Viridiplantae</taxon>
        <taxon>Streptophyta</taxon>
        <taxon>Embryophyta</taxon>
        <taxon>Tracheophyta</taxon>
        <taxon>Spermatophyta</taxon>
        <taxon>Magnoliopsida</taxon>
        <taxon>Liliopsida</taxon>
        <taxon>Poales</taxon>
        <taxon>Poaceae</taxon>
        <taxon>PACMAD clade</taxon>
        <taxon>Panicoideae</taxon>
        <taxon>Panicodae</taxon>
        <taxon>Paniceae</taxon>
        <taxon>Panicinae</taxon>
        <taxon>Panicum</taxon>
        <taxon>Panicum sect. Panicum</taxon>
    </lineage>
</organism>
<dbReference type="EMBL" id="CM008053">
    <property type="protein sequence ID" value="PVH34495.1"/>
    <property type="molecule type" value="Genomic_DNA"/>
</dbReference>
<dbReference type="Gramene" id="PVH34495">
    <property type="protein sequence ID" value="PVH34495"/>
    <property type="gene ID" value="PAHAL_8G231800"/>
</dbReference>
<evidence type="ECO:0000313" key="1">
    <source>
        <dbReference type="EMBL" id="PVH34495.1"/>
    </source>
</evidence>
<dbReference type="Proteomes" id="UP000243499">
    <property type="component" value="Chromosome 8"/>
</dbReference>
<proteinExistence type="predicted"/>
<reference evidence="1" key="1">
    <citation type="submission" date="2018-04" db="EMBL/GenBank/DDBJ databases">
        <title>WGS assembly of Panicum hallii.</title>
        <authorList>
            <person name="Lovell J."/>
            <person name="Jenkins J."/>
            <person name="Lowry D."/>
            <person name="Mamidi S."/>
            <person name="Sreedasyam A."/>
            <person name="Weng X."/>
            <person name="Barry K."/>
            <person name="Bonette J."/>
            <person name="Campitelli B."/>
            <person name="Daum C."/>
            <person name="Gordon S."/>
            <person name="Gould B."/>
            <person name="Lipzen A."/>
            <person name="Macqueen A."/>
            <person name="Palacio-Mejia J."/>
            <person name="Plott C."/>
            <person name="Shakirov E."/>
            <person name="Shu S."/>
            <person name="Yoshinaga Y."/>
            <person name="Zane M."/>
            <person name="Rokhsar D."/>
            <person name="Grimwood J."/>
            <person name="Schmutz J."/>
            <person name="Juenger T."/>
        </authorList>
    </citation>
    <scope>NUCLEOTIDE SEQUENCE [LARGE SCALE GENOMIC DNA]</scope>
    <source>
        <strain evidence="1">FIL2</strain>
    </source>
</reference>